<dbReference type="Proteomes" id="UP000813463">
    <property type="component" value="Chromosome 6"/>
</dbReference>
<dbReference type="Proteomes" id="UP000813463">
    <property type="component" value="Chromosome 1"/>
</dbReference>
<proteinExistence type="predicted"/>
<dbReference type="RefSeq" id="XP_056687497.1">
    <property type="nucleotide sequence ID" value="XM_056831519.1"/>
</dbReference>
<keyword evidence="1" id="KW-0175">Coiled coil</keyword>
<evidence type="ECO:0000256" key="1">
    <source>
        <dbReference type="SAM" id="Coils"/>
    </source>
</evidence>
<name>A0ABM3R5D0_SPIOL</name>
<evidence type="ECO:0000313" key="3">
    <source>
        <dbReference type="RefSeq" id="XP_056687497.1"/>
    </source>
</evidence>
<organism evidence="2 4">
    <name type="scientific">Spinacia oleracea</name>
    <name type="common">Spinach</name>
    <dbReference type="NCBI Taxonomy" id="3562"/>
    <lineage>
        <taxon>Eukaryota</taxon>
        <taxon>Viridiplantae</taxon>
        <taxon>Streptophyta</taxon>
        <taxon>Embryophyta</taxon>
        <taxon>Tracheophyta</taxon>
        <taxon>Spermatophyta</taxon>
        <taxon>Magnoliopsida</taxon>
        <taxon>eudicotyledons</taxon>
        <taxon>Gunneridae</taxon>
        <taxon>Pentapetalae</taxon>
        <taxon>Caryophyllales</taxon>
        <taxon>Chenopodiaceae</taxon>
        <taxon>Chenopodioideae</taxon>
        <taxon>Anserineae</taxon>
        <taxon>Spinacia</taxon>
    </lineage>
</organism>
<evidence type="ECO:0000313" key="4">
    <source>
        <dbReference type="RefSeq" id="XP_056690830.1"/>
    </source>
</evidence>
<protein>
    <submittedName>
        <fullName evidence="3 4">Uncharacterized protein</fullName>
    </submittedName>
</protein>
<keyword evidence="2" id="KW-1185">Reference proteome</keyword>
<gene>
    <name evidence="4" type="primary">LOC130466148</name>
    <name evidence="3" type="synonym">LOC130462713</name>
</gene>
<sequence length="113" mass="12472">MISGSLLTLSGQVVQQVLKSKSRDRVVGFGGGIKLKDVRGPQPSRVELQTKLNVANKQNEVLANCMEEVQAENNEMKERVILVESRMKMFQDALVSQLNVTIPTSQAGSEMQK</sequence>
<dbReference type="GeneID" id="130466148"/>
<reference evidence="2" key="1">
    <citation type="journal article" date="2021" name="Nat. Commun.">
        <title>Genomic analyses provide insights into spinach domestication and the genetic basis of agronomic traits.</title>
        <authorList>
            <person name="Cai X."/>
            <person name="Sun X."/>
            <person name="Xu C."/>
            <person name="Sun H."/>
            <person name="Wang X."/>
            <person name="Ge C."/>
            <person name="Zhang Z."/>
            <person name="Wang Q."/>
            <person name="Fei Z."/>
            <person name="Jiao C."/>
            <person name="Wang Q."/>
        </authorList>
    </citation>
    <scope>NUCLEOTIDE SEQUENCE [LARGE SCALE GENOMIC DNA]</scope>
    <source>
        <strain evidence="2">cv. Varoflay</strain>
    </source>
</reference>
<reference evidence="3 4" key="2">
    <citation type="submission" date="2025-05" db="UniProtKB">
        <authorList>
            <consortium name="RefSeq"/>
        </authorList>
    </citation>
    <scope>IDENTIFICATION</scope>
    <source>
        <tissue evidence="3 4">Leaf</tissue>
    </source>
</reference>
<evidence type="ECO:0000313" key="2">
    <source>
        <dbReference type="Proteomes" id="UP000813463"/>
    </source>
</evidence>
<dbReference type="RefSeq" id="XP_056690830.1">
    <property type="nucleotide sequence ID" value="XM_056834852.1"/>
</dbReference>
<feature type="coiled-coil region" evidence="1">
    <location>
        <begin position="52"/>
        <end position="86"/>
    </location>
</feature>
<accession>A0ABM3R5D0</accession>